<organism evidence="1">
    <name type="scientific">Siphoviridae sp. ct89Z21</name>
    <dbReference type="NCBI Taxonomy" id="2826168"/>
    <lineage>
        <taxon>Viruses</taxon>
        <taxon>Duplodnaviria</taxon>
        <taxon>Heunggongvirae</taxon>
        <taxon>Uroviricota</taxon>
        <taxon>Caudoviricetes</taxon>
    </lineage>
</organism>
<accession>A0A8S5MMW8</accession>
<protein>
    <submittedName>
        <fullName evidence="1">Uncharacterized protein</fullName>
    </submittedName>
</protein>
<evidence type="ECO:0000313" key="1">
    <source>
        <dbReference type="EMBL" id="DAD83657.1"/>
    </source>
</evidence>
<dbReference type="EMBL" id="BK014939">
    <property type="protein sequence ID" value="DAD83657.1"/>
    <property type="molecule type" value="Genomic_DNA"/>
</dbReference>
<proteinExistence type="predicted"/>
<reference evidence="1" key="1">
    <citation type="journal article" date="2021" name="Proc. Natl. Acad. Sci. U.S.A.">
        <title>A Catalog of Tens of Thousands of Viruses from Human Metagenomes Reveals Hidden Associations with Chronic Diseases.</title>
        <authorList>
            <person name="Tisza M.J."/>
            <person name="Buck C.B."/>
        </authorList>
    </citation>
    <scope>NUCLEOTIDE SEQUENCE</scope>
    <source>
        <strain evidence="1">Ct89Z21</strain>
    </source>
</reference>
<name>A0A8S5MMW8_9CAUD</name>
<sequence>MRLFAVVVFCLEANWNCRFRVFSSYRIVSTGV</sequence>